<dbReference type="InterPro" id="IPR054357">
    <property type="entry name" value="MFE-2_N"/>
</dbReference>
<organism evidence="12 13">
    <name type="scientific">Hebeloma cylindrosporum</name>
    <dbReference type="NCBI Taxonomy" id="76867"/>
    <lineage>
        <taxon>Eukaryota</taxon>
        <taxon>Fungi</taxon>
        <taxon>Dikarya</taxon>
        <taxon>Basidiomycota</taxon>
        <taxon>Agaricomycotina</taxon>
        <taxon>Agaricomycetes</taxon>
        <taxon>Agaricomycetidae</taxon>
        <taxon>Agaricales</taxon>
        <taxon>Agaricineae</taxon>
        <taxon>Hymenogastraceae</taxon>
        <taxon>Hebeloma</taxon>
    </lineage>
</organism>
<dbReference type="InterPro" id="IPR002347">
    <property type="entry name" value="SDR_fam"/>
</dbReference>
<dbReference type="Proteomes" id="UP000053424">
    <property type="component" value="Unassembled WGS sequence"/>
</dbReference>
<dbReference type="PRINTS" id="PR00081">
    <property type="entry name" value="GDHRDH"/>
</dbReference>
<keyword evidence="4" id="KW-0276">Fatty acid metabolism</keyword>
<dbReference type="Gene3D" id="1.10.287.4290">
    <property type="match status" value="2"/>
</dbReference>
<dbReference type="InterPro" id="IPR002539">
    <property type="entry name" value="MaoC-like_dom"/>
</dbReference>
<keyword evidence="6" id="KW-0560">Oxidoreductase</keyword>
<gene>
    <name evidence="12" type="ORF">M413DRAFT_74440</name>
</gene>
<dbReference type="Pfam" id="PF00106">
    <property type="entry name" value="adh_short"/>
    <property type="match status" value="2"/>
</dbReference>
<dbReference type="SUPFAM" id="SSF54637">
    <property type="entry name" value="Thioesterase/thiol ester dehydrase-isomerase"/>
    <property type="match status" value="2"/>
</dbReference>
<dbReference type="InterPro" id="IPR051687">
    <property type="entry name" value="Peroxisomal_Beta-Oxidation"/>
</dbReference>
<dbReference type="PANTHER" id="PTHR45024:SF2">
    <property type="entry name" value="SCP2 DOMAIN-CONTAINING PROTEIN"/>
    <property type="match status" value="1"/>
</dbReference>
<dbReference type="Gene3D" id="3.10.129.10">
    <property type="entry name" value="Hotdog Thioesterase"/>
    <property type="match status" value="1"/>
</dbReference>
<evidence type="ECO:0000256" key="3">
    <source>
        <dbReference type="ARBA" id="ARBA00006484"/>
    </source>
</evidence>
<dbReference type="FunFam" id="3.40.50.720:FF:000084">
    <property type="entry name" value="Short-chain dehydrogenase reductase"/>
    <property type="match status" value="2"/>
</dbReference>
<dbReference type="InterPro" id="IPR036291">
    <property type="entry name" value="NAD(P)-bd_dom_sf"/>
</dbReference>
<dbReference type="CDD" id="cd05353">
    <property type="entry name" value="hydroxyacyl-CoA-like_DH_SDR_c-like"/>
    <property type="match status" value="2"/>
</dbReference>
<dbReference type="OrthoDB" id="3592703at2759"/>
<dbReference type="PANTHER" id="PTHR45024">
    <property type="entry name" value="DEHYDROGENASES, SHORT CHAIN"/>
    <property type="match status" value="1"/>
</dbReference>
<dbReference type="InterPro" id="IPR020904">
    <property type="entry name" value="Sc_DH/Rdtase_CS"/>
</dbReference>
<evidence type="ECO:0000256" key="7">
    <source>
        <dbReference type="ARBA" id="ARBA00023098"/>
    </source>
</evidence>
<evidence type="ECO:0000256" key="5">
    <source>
        <dbReference type="ARBA" id="ARBA00022857"/>
    </source>
</evidence>
<dbReference type="InterPro" id="IPR057326">
    <property type="entry name" value="KR_dom"/>
</dbReference>
<evidence type="ECO:0000313" key="12">
    <source>
        <dbReference type="EMBL" id="KIM39775.1"/>
    </source>
</evidence>
<keyword evidence="13" id="KW-1185">Reference proteome</keyword>
<comment type="subcellular location">
    <subcellularLocation>
        <location evidence="1">Peroxisome</location>
    </subcellularLocation>
</comment>
<dbReference type="GO" id="GO:0006635">
    <property type="term" value="P:fatty acid beta-oxidation"/>
    <property type="evidence" value="ECO:0007669"/>
    <property type="project" value="UniProtKB-UniPathway"/>
</dbReference>
<feature type="compositionally biased region" description="Low complexity" evidence="10">
    <location>
        <begin position="735"/>
        <end position="752"/>
    </location>
</feature>
<dbReference type="SUPFAM" id="SSF51735">
    <property type="entry name" value="NAD(P)-binding Rossmann-fold domains"/>
    <property type="match status" value="2"/>
</dbReference>
<reference evidence="13" key="2">
    <citation type="submission" date="2015-01" db="EMBL/GenBank/DDBJ databases">
        <title>Evolutionary Origins and Diversification of the Mycorrhizal Mutualists.</title>
        <authorList>
            <consortium name="DOE Joint Genome Institute"/>
            <consortium name="Mycorrhizal Genomics Consortium"/>
            <person name="Kohler A."/>
            <person name="Kuo A."/>
            <person name="Nagy L.G."/>
            <person name="Floudas D."/>
            <person name="Copeland A."/>
            <person name="Barry K.W."/>
            <person name="Cichocki N."/>
            <person name="Veneault-Fourrey C."/>
            <person name="LaButti K."/>
            <person name="Lindquist E.A."/>
            <person name="Lipzen A."/>
            <person name="Lundell T."/>
            <person name="Morin E."/>
            <person name="Murat C."/>
            <person name="Riley R."/>
            <person name="Ohm R."/>
            <person name="Sun H."/>
            <person name="Tunlid A."/>
            <person name="Henrissat B."/>
            <person name="Grigoriev I.V."/>
            <person name="Hibbett D.S."/>
            <person name="Martin F."/>
        </authorList>
    </citation>
    <scope>NUCLEOTIDE SEQUENCE [LARGE SCALE GENOMIC DNA]</scope>
    <source>
        <strain evidence="13">h7</strain>
    </source>
</reference>
<dbReference type="Pfam" id="PF22622">
    <property type="entry name" value="MFE-2_hydrat-2_N"/>
    <property type="match status" value="1"/>
</dbReference>
<protein>
    <recommendedName>
        <fullName evidence="11">Ketoreductase domain-containing protein</fullName>
    </recommendedName>
</protein>
<evidence type="ECO:0000256" key="10">
    <source>
        <dbReference type="SAM" id="MobiDB-lite"/>
    </source>
</evidence>
<comment type="similarity">
    <text evidence="3">Belongs to the short-chain dehydrogenases/reductases (SDR) family.</text>
</comment>
<dbReference type="AlphaFoldDB" id="A0A0C3BSW9"/>
<evidence type="ECO:0000256" key="8">
    <source>
        <dbReference type="ARBA" id="ARBA00023140"/>
    </source>
</evidence>
<proteinExistence type="inferred from homology"/>
<dbReference type="HOGENOM" id="CLU_010194_18_0_1"/>
<accession>A0A0C3BSW9</accession>
<feature type="domain" description="Ketoreductase" evidence="11">
    <location>
        <begin position="8"/>
        <end position="192"/>
    </location>
</feature>
<dbReference type="GO" id="GO:0016491">
    <property type="term" value="F:oxidoreductase activity"/>
    <property type="evidence" value="ECO:0007669"/>
    <property type="project" value="UniProtKB-KW"/>
</dbReference>
<name>A0A0C3BSW9_HEBCY</name>
<evidence type="ECO:0000256" key="4">
    <source>
        <dbReference type="ARBA" id="ARBA00022832"/>
    </source>
</evidence>
<dbReference type="CDD" id="cd03448">
    <property type="entry name" value="HDE_HSD"/>
    <property type="match status" value="1"/>
</dbReference>
<dbReference type="InterPro" id="IPR029069">
    <property type="entry name" value="HotDog_dom_sf"/>
</dbReference>
<sequence>MPLSFKGHTVVVTGAGGGLGKAYSLLFASRGANVVVNDFNAAAAQKVVDEITRAGGRAVVNTSSVSDGAAVIKTATDAFGTVTILINNAGILRDKGFKNMSDKEWDQITEVHLKGAFSCTKAAWPLFRKQKFGRVINTSSAAGLYGNFGQANYSAAKMGLVAFTKTLAREGAKYNIKSTVIAPMAASAMTETVMPPEMLANLSPEYVAPFVAAVCHPDGPDASGKVFEVGAGFIAELRWERSNGTIFKTDDSFTPSALEAAKKLPSNPQSSTPVRFDGQTVIITGAGAGLGRAYAHMYGRLGANVVVNDVSERGANAVVEEVIKGMFIAAAAVCSVEDADKIVQIAVEKFGGVHVLVANAGILRDKSFQAMTEQEWDLVLAVHLRGTYKCAKAVWPIFQSQKYGRIVTTCSQVGIYGNFGQANYSTAKAAITGLTRTLAIEGKKYNILANVIAPSAGTAMTSTIWPQEMVDAFKPDFIAPVVGYLTSKDNDKTSGALFEILGGWAAQTRWQRSGGHGFPTNKPYTIEDVVEKWSNITTFDDGRATHPSSTQEAIQQVREKMRSISDSADTLVSASFADPEDSQIVKEAKQVIPDLVPFSYTERDVILYNLGIGATEKELKWTFEGDDEFSALPTFGVIPQFSCGAAIPLAWLPNFNPAKLLHGEQYLVIKAPIPTSGELVNEARLMEVLDKGKAAAVTTIIETRDKSTGKVIFENQMTTFIRGAGGFGGKRTGNDRGAASAANAPPNRSPDSVIEEKTSTSQAALYRLSGDYNPLHILPEFAAIGGFDQPILHGLCSMGIAGKHVYKAYGPYKDIKVRFAGVVYPGETIVTEMWKEGQKVIFTAKVKERNTVALAAAAVTLEDSKSKL</sequence>
<dbReference type="UniPathway" id="UPA00659"/>
<keyword evidence="7" id="KW-0443">Lipid metabolism</keyword>
<dbReference type="EMBL" id="KN831784">
    <property type="protein sequence ID" value="KIM39775.1"/>
    <property type="molecule type" value="Genomic_DNA"/>
</dbReference>
<evidence type="ECO:0000259" key="11">
    <source>
        <dbReference type="SMART" id="SM00822"/>
    </source>
</evidence>
<dbReference type="SMART" id="SM00822">
    <property type="entry name" value="PKS_KR"/>
    <property type="match status" value="1"/>
</dbReference>
<evidence type="ECO:0000313" key="13">
    <source>
        <dbReference type="Proteomes" id="UP000053424"/>
    </source>
</evidence>
<dbReference type="Gene3D" id="3.40.50.720">
    <property type="entry name" value="NAD(P)-binding Rossmann-like Domain"/>
    <property type="match status" value="2"/>
</dbReference>
<dbReference type="STRING" id="686832.A0A0C3BSW9"/>
<dbReference type="PROSITE" id="PS00061">
    <property type="entry name" value="ADH_SHORT"/>
    <property type="match status" value="2"/>
</dbReference>
<comment type="pathway">
    <text evidence="2">Lipid metabolism; fatty acid beta-oxidation.</text>
</comment>
<evidence type="ECO:0000256" key="9">
    <source>
        <dbReference type="ARBA" id="ARBA00023239"/>
    </source>
</evidence>
<dbReference type="GO" id="GO:0004300">
    <property type="term" value="F:enoyl-CoA hydratase activity"/>
    <property type="evidence" value="ECO:0007669"/>
    <property type="project" value="UniProtKB-ARBA"/>
</dbReference>
<reference evidence="12 13" key="1">
    <citation type="submission" date="2014-04" db="EMBL/GenBank/DDBJ databases">
        <authorList>
            <consortium name="DOE Joint Genome Institute"/>
            <person name="Kuo A."/>
            <person name="Gay G."/>
            <person name="Dore J."/>
            <person name="Kohler A."/>
            <person name="Nagy L.G."/>
            <person name="Floudas D."/>
            <person name="Copeland A."/>
            <person name="Barry K.W."/>
            <person name="Cichocki N."/>
            <person name="Veneault-Fourrey C."/>
            <person name="LaButti K."/>
            <person name="Lindquist E.A."/>
            <person name="Lipzen A."/>
            <person name="Lundell T."/>
            <person name="Morin E."/>
            <person name="Murat C."/>
            <person name="Sun H."/>
            <person name="Tunlid A."/>
            <person name="Henrissat B."/>
            <person name="Grigoriev I.V."/>
            <person name="Hibbett D.S."/>
            <person name="Martin F."/>
            <person name="Nordberg H.P."/>
            <person name="Cantor M.N."/>
            <person name="Hua S.X."/>
        </authorList>
    </citation>
    <scope>NUCLEOTIDE SEQUENCE [LARGE SCALE GENOMIC DNA]</scope>
    <source>
        <strain evidence="13">h7</strain>
    </source>
</reference>
<keyword evidence="8" id="KW-0576">Peroxisome</keyword>
<evidence type="ECO:0000256" key="1">
    <source>
        <dbReference type="ARBA" id="ARBA00004275"/>
    </source>
</evidence>
<evidence type="ECO:0000256" key="6">
    <source>
        <dbReference type="ARBA" id="ARBA00023002"/>
    </source>
</evidence>
<keyword evidence="9" id="KW-0456">Lyase</keyword>
<keyword evidence="5" id="KW-0521">NADP</keyword>
<evidence type="ECO:0000256" key="2">
    <source>
        <dbReference type="ARBA" id="ARBA00005005"/>
    </source>
</evidence>
<feature type="region of interest" description="Disordered" evidence="10">
    <location>
        <begin position="724"/>
        <end position="755"/>
    </location>
</feature>
<dbReference type="GO" id="GO:0005777">
    <property type="term" value="C:peroxisome"/>
    <property type="evidence" value="ECO:0007669"/>
    <property type="project" value="UniProtKB-SubCell"/>
</dbReference>
<dbReference type="Pfam" id="PF01575">
    <property type="entry name" value="MaoC_dehydratas"/>
    <property type="match status" value="1"/>
</dbReference>
<dbReference type="PRINTS" id="PR00080">
    <property type="entry name" value="SDRFAMILY"/>
</dbReference>